<sequence>MSRCHLGIGDGAKEPVEEIRVLPFGDLVLNHPEQKRTLSAPVLMVIDVAKVRTILEFGDRLNSVVALCPPEELGTGVGSSLPEVVAKEPSVTKTEHPRCELIDDTFCKNLFGNAVGAYIGGKDRMGSTL</sequence>
<keyword evidence="2" id="KW-1185">Reference proteome</keyword>
<evidence type="ECO:0000313" key="1">
    <source>
        <dbReference type="EMBL" id="KJE75523.1"/>
    </source>
</evidence>
<reference evidence="1 2" key="1">
    <citation type="submission" date="2015-01" db="EMBL/GenBank/DDBJ databases">
        <title>Draft genome of the acidophilic iron oxidizer Ferrimicrobium acidiphilum strain T23.</title>
        <authorList>
            <person name="Poehlein A."/>
            <person name="Eisen S."/>
            <person name="Schloemann M."/>
            <person name="Johnson B.D."/>
            <person name="Daniel R."/>
            <person name="Muehling M."/>
        </authorList>
    </citation>
    <scope>NUCLEOTIDE SEQUENCE [LARGE SCALE GENOMIC DNA]</scope>
    <source>
        <strain evidence="1 2">T23</strain>
    </source>
</reference>
<name>A0A0D8FQH1_9ACTN</name>
<dbReference type="AlphaFoldDB" id="A0A0D8FQH1"/>
<gene>
    <name evidence="1" type="ORF">FEAC_27170</name>
</gene>
<dbReference type="Proteomes" id="UP000032336">
    <property type="component" value="Unassembled WGS sequence"/>
</dbReference>
<evidence type="ECO:0000313" key="2">
    <source>
        <dbReference type="Proteomes" id="UP000032336"/>
    </source>
</evidence>
<accession>A0A0D8FQH1</accession>
<comment type="caution">
    <text evidence="1">The sequence shown here is derived from an EMBL/GenBank/DDBJ whole genome shotgun (WGS) entry which is preliminary data.</text>
</comment>
<organism evidence="1 2">
    <name type="scientific">Ferrimicrobium acidiphilum DSM 19497</name>
    <dbReference type="NCBI Taxonomy" id="1121877"/>
    <lineage>
        <taxon>Bacteria</taxon>
        <taxon>Bacillati</taxon>
        <taxon>Actinomycetota</taxon>
        <taxon>Acidimicrobiia</taxon>
        <taxon>Acidimicrobiales</taxon>
        <taxon>Acidimicrobiaceae</taxon>
        <taxon>Ferrimicrobium</taxon>
    </lineage>
</organism>
<proteinExistence type="predicted"/>
<protein>
    <submittedName>
        <fullName evidence="1">Uncharacterized protein</fullName>
    </submittedName>
</protein>
<dbReference type="EMBL" id="JXUW01000037">
    <property type="protein sequence ID" value="KJE75523.1"/>
    <property type="molecule type" value="Genomic_DNA"/>
</dbReference>